<keyword evidence="2 4" id="KW-0547">Nucleotide-binding</keyword>
<keyword evidence="1" id="KW-0436">Ligase</keyword>
<keyword evidence="3 4" id="KW-0067">ATP-binding</keyword>
<dbReference type="EMBL" id="BNED01000002">
    <property type="protein sequence ID" value="GHI74537.1"/>
    <property type="molecule type" value="Genomic_DNA"/>
</dbReference>
<evidence type="ECO:0000256" key="5">
    <source>
        <dbReference type="SAM" id="MobiDB-lite"/>
    </source>
</evidence>
<evidence type="ECO:0000256" key="1">
    <source>
        <dbReference type="ARBA" id="ARBA00022598"/>
    </source>
</evidence>
<comment type="caution">
    <text evidence="7">The sequence shown here is derived from an EMBL/GenBank/DDBJ whole genome shotgun (WGS) entry which is preliminary data.</text>
</comment>
<dbReference type="PANTHER" id="PTHR43585:SF2">
    <property type="entry name" value="ATP-GRASP ENZYME FSQD"/>
    <property type="match status" value="1"/>
</dbReference>
<protein>
    <recommendedName>
        <fullName evidence="6">ATP-grasp domain-containing protein</fullName>
    </recommendedName>
</protein>
<proteinExistence type="predicted"/>
<feature type="compositionally biased region" description="Low complexity" evidence="5">
    <location>
        <begin position="176"/>
        <end position="198"/>
    </location>
</feature>
<accession>A0ABQ3T2X7</accession>
<dbReference type="SUPFAM" id="SSF56059">
    <property type="entry name" value="Glutathione synthetase ATP-binding domain-like"/>
    <property type="match status" value="1"/>
</dbReference>
<evidence type="ECO:0000256" key="2">
    <source>
        <dbReference type="ARBA" id="ARBA00022741"/>
    </source>
</evidence>
<evidence type="ECO:0000256" key="4">
    <source>
        <dbReference type="PROSITE-ProRule" id="PRU00409"/>
    </source>
</evidence>
<keyword evidence="8" id="KW-1185">Reference proteome</keyword>
<evidence type="ECO:0000313" key="8">
    <source>
        <dbReference type="Proteomes" id="UP000608522"/>
    </source>
</evidence>
<dbReference type="InterPro" id="IPR052032">
    <property type="entry name" value="ATP-dep_AA_Ligase"/>
</dbReference>
<dbReference type="PANTHER" id="PTHR43585">
    <property type="entry name" value="FUMIPYRROLE BIOSYNTHESIS PROTEIN C"/>
    <property type="match status" value="1"/>
</dbReference>
<evidence type="ECO:0000259" key="6">
    <source>
        <dbReference type="PROSITE" id="PS50975"/>
    </source>
</evidence>
<feature type="domain" description="ATP-grasp" evidence="6">
    <location>
        <begin position="2"/>
        <end position="95"/>
    </location>
</feature>
<evidence type="ECO:0000313" key="7">
    <source>
        <dbReference type="EMBL" id="GHI74537.1"/>
    </source>
</evidence>
<dbReference type="PROSITE" id="PS50975">
    <property type="entry name" value="ATP_GRASP"/>
    <property type="match status" value="1"/>
</dbReference>
<evidence type="ECO:0000256" key="3">
    <source>
        <dbReference type="ARBA" id="ARBA00022840"/>
    </source>
</evidence>
<feature type="region of interest" description="Disordered" evidence="5">
    <location>
        <begin position="143"/>
        <end position="198"/>
    </location>
</feature>
<dbReference type="Proteomes" id="UP000608522">
    <property type="component" value="Unassembled WGS sequence"/>
</dbReference>
<dbReference type="Gene3D" id="3.30.470.20">
    <property type="entry name" value="ATP-grasp fold, B domain"/>
    <property type="match status" value="1"/>
</dbReference>
<sequence>MADAFTTAGVTAPRPHTIATPAMLRTRFLRPGRRLPVIVKPTDAAGSQGVTVLARLQDADTAWQTAHTVPGMYAATAGRTLLLQQYIPGREYSVESFTQHGRTTHLATTTKTTTRGTHRVELAHTLPTLLPPAVERPSIGRWARRSAPSVSATGPPAPKSSSPRPVGRTSSRPRHASAPATSANSSTTPSASTSGPPC</sequence>
<name>A0ABQ3T2X7_9ACTN</name>
<gene>
    <name evidence="7" type="ORF">Sspor_00980</name>
</gene>
<organism evidence="7 8">
    <name type="scientific">Streptomyces spororaveus</name>
    <dbReference type="NCBI Taxonomy" id="284039"/>
    <lineage>
        <taxon>Bacteria</taxon>
        <taxon>Bacillati</taxon>
        <taxon>Actinomycetota</taxon>
        <taxon>Actinomycetes</taxon>
        <taxon>Kitasatosporales</taxon>
        <taxon>Streptomycetaceae</taxon>
        <taxon>Streptomyces</taxon>
    </lineage>
</organism>
<dbReference type="InterPro" id="IPR011761">
    <property type="entry name" value="ATP-grasp"/>
</dbReference>
<reference evidence="8" key="1">
    <citation type="submission" date="2023-07" db="EMBL/GenBank/DDBJ databases">
        <title>Whole genome shotgun sequence of Streptomyces spororaveus NBRC 15456.</title>
        <authorList>
            <person name="Komaki H."/>
            <person name="Tamura T."/>
        </authorList>
    </citation>
    <scope>NUCLEOTIDE SEQUENCE [LARGE SCALE GENOMIC DNA]</scope>
    <source>
        <strain evidence="8">NBRC 15456</strain>
    </source>
</reference>
<dbReference type="Pfam" id="PF13535">
    <property type="entry name" value="ATP-grasp_4"/>
    <property type="match status" value="1"/>
</dbReference>